<evidence type="ECO:0000256" key="2">
    <source>
        <dbReference type="ARBA" id="ARBA00022490"/>
    </source>
</evidence>
<protein>
    <recommendedName>
        <fullName evidence="5">Ig-like domain-containing protein</fullName>
    </recommendedName>
</protein>
<comment type="subcellular location">
    <subcellularLocation>
        <location evidence="1">Cytoplasm</location>
    </subcellularLocation>
</comment>
<dbReference type="AlphaFoldDB" id="A0A3Q1JX17"/>
<dbReference type="InterPro" id="IPR007110">
    <property type="entry name" value="Ig-like_dom"/>
</dbReference>
<reference evidence="6" key="1">
    <citation type="submission" date="2021-04" db="EMBL/GenBank/DDBJ databases">
        <authorList>
            <consortium name="Wellcome Sanger Institute Data Sharing"/>
        </authorList>
    </citation>
    <scope>NUCLEOTIDE SEQUENCE [LARGE SCALE GENOMIC DNA]</scope>
</reference>
<dbReference type="GeneTree" id="ENSGT00940000160123"/>
<keyword evidence="2" id="KW-0963">Cytoplasm</keyword>
<keyword evidence="4" id="KW-0393">Immunoglobulin domain</keyword>
<reference evidence="6" key="2">
    <citation type="submission" date="2025-08" db="UniProtKB">
        <authorList>
            <consortium name="Ensembl"/>
        </authorList>
    </citation>
    <scope>IDENTIFICATION</scope>
</reference>
<dbReference type="Pfam" id="PF07679">
    <property type="entry name" value="I-set"/>
    <property type="match status" value="3"/>
</dbReference>
<dbReference type="FunFam" id="2.60.40.10:FF:001097">
    <property type="entry name" value="Immunoglobulin-like and fibronectin type III domain-containing protein 1"/>
    <property type="match status" value="1"/>
</dbReference>
<dbReference type="InterPro" id="IPR013098">
    <property type="entry name" value="Ig_I-set"/>
</dbReference>
<keyword evidence="7" id="KW-1185">Reference proteome</keyword>
<dbReference type="FunFam" id="2.60.40.10:FF:000425">
    <property type="entry name" value="Myosin light chain kinase"/>
    <property type="match status" value="1"/>
</dbReference>
<dbReference type="FunFam" id="2.60.40.10:FF:001231">
    <property type="entry name" value="Immunoglobulin-like and fibronectin type III domain containing 1"/>
    <property type="match status" value="1"/>
</dbReference>
<sequence>MLKRKKAEKLAITKRSRVPGVIITQYVEQLPLGKSTPDFTRKPVAITVQEGKKATFKAMVSGEPAPTVTWVRNKGDTDDPEKFIVRYDERTQEHILEIVSVTPDQADTYKCLVTNEYGKALCAATLNVIAVGFKKKGQSGMKLLQTYESISFVVVTRKKQLPPKKEGEIDPKLWELLLSAPKKDYEKICLDFGVTDFRWMLKRLNQMRKEREDEQAKVVENLENVKLIEVKPNGRAEFGFDMTLWDPKSAINLFKDGTMVPYDDENEDSKHSLKKTGKNYVFSIKDPQPEDAGLYQVDVEEANVLTTDFQVPAVEFIARIKDAKSVEGDNATFQCVLSTPLNRITWSKQDSSLEHGDKYEITVSEDKLIHTLKVKDCKPADNGTYYAIAGITSSNASLTVEVIARDPMSKAITPSKFKLNMPERKSLDFQTPPSFIVPLRRRTAPQGYECHMSCAVKGDPAPRVTWYHNNMSLNVNANYHITNVCGVCSLLILTVGARDYGEYKVVIENKLGSAECSMMLNVRGIDTHLFCL</sequence>
<reference evidence="6" key="3">
    <citation type="submission" date="2025-09" db="UniProtKB">
        <authorList>
            <consortium name="Ensembl"/>
        </authorList>
    </citation>
    <scope>IDENTIFICATION</scope>
</reference>
<name>A0A3Q1JX17_ANATE</name>
<evidence type="ECO:0000259" key="5">
    <source>
        <dbReference type="PROSITE" id="PS50835"/>
    </source>
</evidence>
<dbReference type="GO" id="GO:0031430">
    <property type="term" value="C:M band"/>
    <property type="evidence" value="ECO:0007669"/>
    <property type="project" value="TreeGrafter"/>
</dbReference>
<dbReference type="InterPro" id="IPR036179">
    <property type="entry name" value="Ig-like_dom_sf"/>
</dbReference>
<accession>A0A3Q1JX17</accession>
<dbReference type="Pfam" id="PF18362">
    <property type="entry name" value="THB"/>
    <property type="match status" value="1"/>
</dbReference>
<evidence type="ECO:0000256" key="1">
    <source>
        <dbReference type="ARBA" id="ARBA00004496"/>
    </source>
</evidence>
<dbReference type="Gene3D" id="2.60.40.10">
    <property type="entry name" value="Immunoglobulins"/>
    <property type="match status" value="4"/>
</dbReference>
<feature type="domain" description="Ig-like" evidence="5">
    <location>
        <begin position="37"/>
        <end position="127"/>
    </location>
</feature>
<dbReference type="InterPro" id="IPR050964">
    <property type="entry name" value="Striated_Muscle_Regulatory"/>
</dbReference>
<keyword evidence="3" id="KW-0677">Repeat</keyword>
<evidence type="ECO:0000313" key="6">
    <source>
        <dbReference type="Ensembl" id="ENSATEP00000036553.2"/>
    </source>
</evidence>
<evidence type="ECO:0000256" key="4">
    <source>
        <dbReference type="ARBA" id="ARBA00023319"/>
    </source>
</evidence>
<proteinExistence type="predicted"/>
<dbReference type="PANTHER" id="PTHR13817:SF180">
    <property type="entry name" value="IMMUNOGLOBULIN-LIKE AND FIBRONECTIN TYPE III DOMAIN-CONTAINING 1, TANDEM DUPLICATE 3-RELATED"/>
    <property type="match status" value="1"/>
</dbReference>
<dbReference type="InterPro" id="IPR003599">
    <property type="entry name" value="Ig_sub"/>
</dbReference>
<dbReference type="InterPro" id="IPR003598">
    <property type="entry name" value="Ig_sub2"/>
</dbReference>
<dbReference type="Ensembl" id="ENSATET00000037073.2">
    <property type="protein sequence ID" value="ENSATEP00000036553.2"/>
    <property type="gene ID" value="ENSATEG00000025122.2"/>
</dbReference>
<dbReference type="PROSITE" id="PS50835">
    <property type="entry name" value="IG_LIKE"/>
    <property type="match status" value="3"/>
</dbReference>
<dbReference type="Proteomes" id="UP000265040">
    <property type="component" value="Chromosome 5"/>
</dbReference>
<dbReference type="SUPFAM" id="SSF48726">
    <property type="entry name" value="Immunoglobulin"/>
    <property type="match status" value="3"/>
</dbReference>
<feature type="domain" description="Ig-like" evidence="5">
    <location>
        <begin position="432"/>
        <end position="521"/>
    </location>
</feature>
<dbReference type="SMART" id="SM00409">
    <property type="entry name" value="IG"/>
    <property type="match status" value="4"/>
</dbReference>
<dbReference type="PANTHER" id="PTHR13817">
    <property type="entry name" value="TITIN"/>
    <property type="match status" value="1"/>
</dbReference>
<dbReference type="GO" id="GO:0045214">
    <property type="term" value="P:sarcomere organization"/>
    <property type="evidence" value="ECO:0007669"/>
    <property type="project" value="TreeGrafter"/>
</dbReference>
<feature type="domain" description="Ig-like" evidence="5">
    <location>
        <begin position="312"/>
        <end position="399"/>
    </location>
</feature>
<dbReference type="InterPro" id="IPR040849">
    <property type="entry name" value="MyBP-C_THB"/>
</dbReference>
<organism evidence="6 7">
    <name type="scientific">Anabas testudineus</name>
    <name type="common">Climbing perch</name>
    <name type="synonym">Anthias testudineus</name>
    <dbReference type="NCBI Taxonomy" id="64144"/>
    <lineage>
        <taxon>Eukaryota</taxon>
        <taxon>Metazoa</taxon>
        <taxon>Chordata</taxon>
        <taxon>Craniata</taxon>
        <taxon>Vertebrata</taxon>
        <taxon>Euteleostomi</taxon>
        <taxon>Actinopterygii</taxon>
        <taxon>Neopterygii</taxon>
        <taxon>Teleostei</taxon>
        <taxon>Neoteleostei</taxon>
        <taxon>Acanthomorphata</taxon>
        <taxon>Anabantaria</taxon>
        <taxon>Anabantiformes</taxon>
        <taxon>Anabantoidei</taxon>
        <taxon>Anabantidae</taxon>
        <taxon>Anabas</taxon>
    </lineage>
</organism>
<dbReference type="InterPro" id="IPR013783">
    <property type="entry name" value="Ig-like_fold"/>
</dbReference>
<evidence type="ECO:0000256" key="3">
    <source>
        <dbReference type="ARBA" id="ARBA00022737"/>
    </source>
</evidence>
<dbReference type="SMART" id="SM00408">
    <property type="entry name" value="IGc2"/>
    <property type="match status" value="3"/>
</dbReference>
<evidence type="ECO:0000313" key="7">
    <source>
        <dbReference type="Proteomes" id="UP000265040"/>
    </source>
</evidence>